<dbReference type="Gene3D" id="3.10.100.10">
    <property type="entry name" value="Mannose-Binding Protein A, subunit A"/>
    <property type="match status" value="1"/>
</dbReference>
<dbReference type="Proteomes" id="UP000024635">
    <property type="component" value="Unassembled WGS sequence"/>
</dbReference>
<reference evidence="5" key="1">
    <citation type="journal article" date="2015" name="Nat. Genet.">
        <title>The genome and transcriptome of the zoonotic hookworm Ancylostoma ceylanicum identify infection-specific gene families.</title>
        <authorList>
            <person name="Schwarz E.M."/>
            <person name="Hu Y."/>
            <person name="Antoshechkin I."/>
            <person name="Miller M.M."/>
            <person name="Sternberg P.W."/>
            <person name="Aroian R.V."/>
        </authorList>
    </citation>
    <scope>NUCLEOTIDE SEQUENCE</scope>
    <source>
        <strain evidence="5">HY135</strain>
    </source>
</reference>
<dbReference type="SMART" id="SM00327">
    <property type="entry name" value="VWA"/>
    <property type="match status" value="1"/>
</dbReference>
<dbReference type="OrthoDB" id="5787264at2759"/>
<feature type="domain" description="VWFA" evidence="3">
    <location>
        <begin position="47"/>
        <end position="232"/>
    </location>
</feature>
<dbReference type="InterPro" id="IPR016187">
    <property type="entry name" value="CTDL_fold"/>
</dbReference>
<dbReference type="SUPFAM" id="SSF53300">
    <property type="entry name" value="vWA-like"/>
    <property type="match status" value="1"/>
</dbReference>
<dbReference type="Pfam" id="PF00092">
    <property type="entry name" value="VWA"/>
    <property type="match status" value="1"/>
</dbReference>
<dbReference type="InterPro" id="IPR016186">
    <property type="entry name" value="C-type_lectin-like/link_sf"/>
</dbReference>
<dbReference type="PROSITE" id="PS50041">
    <property type="entry name" value="C_TYPE_LECTIN_2"/>
    <property type="match status" value="1"/>
</dbReference>
<evidence type="ECO:0000313" key="5">
    <source>
        <dbReference type="Proteomes" id="UP000024635"/>
    </source>
</evidence>
<evidence type="ECO:0000313" key="4">
    <source>
        <dbReference type="EMBL" id="EYC06241.1"/>
    </source>
</evidence>
<dbReference type="Gene3D" id="3.40.50.410">
    <property type="entry name" value="von Willebrand factor, type A domain"/>
    <property type="match status" value="1"/>
</dbReference>
<comment type="caution">
    <text evidence="4">The sequence shown here is derived from an EMBL/GenBank/DDBJ whole genome shotgun (WGS) entry which is preliminary data.</text>
</comment>
<dbReference type="SUPFAM" id="SSF56436">
    <property type="entry name" value="C-type lectin-like"/>
    <property type="match status" value="1"/>
</dbReference>
<protein>
    <recommendedName>
        <fullName evidence="6">von Willebrand factor type A domain protein</fullName>
    </recommendedName>
</protein>
<dbReference type="STRING" id="53326.A0A016TU09"/>
<dbReference type="EMBL" id="JARK01001413">
    <property type="protein sequence ID" value="EYC06241.1"/>
    <property type="molecule type" value="Genomic_DNA"/>
</dbReference>
<dbReference type="SMART" id="SM00034">
    <property type="entry name" value="CLECT"/>
    <property type="match status" value="1"/>
</dbReference>
<dbReference type="InterPro" id="IPR002035">
    <property type="entry name" value="VWF_A"/>
</dbReference>
<evidence type="ECO:0000256" key="1">
    <source>
        <dbReference type="SAM" id="SignalP"/>
    </source>
</evidence>
<dbReference type="InterPro" id="IPR001304">
    <property type="entry name" value="C-type_lectin-like"/>
</dbReference>
<dbReference type="PROSITE" id="PS50234">
    <property type="entry name" value="VWFA"/>
    <property type="match status" value="1"/>
</dbReference>
<evidence type="ECO:0008006" key="6">
    <source>
        <dbReference type="Google" id="ProtNLM"/>
    </source>
</evidence>
<keyword evidence="5" id="KW-1185">Reference proteome</keyword>
<keyword evidence="1" id="KW-0732">Signal</keyword>
<dbReference type="CDD" id="cd00037">
    <property type="entry name" value="CLECT"/>
    <property type="match status" value="1"/>
</dbReference>
<evidence type="ECO:0000259" key="3">
    <source>
        <dbReference type="PROSITE" id="PS50234"/>
    </source>
</evidence>
<feature type="signal peptide" evidence="1">
    <location>
        <begin position="1"/>
        <end position="17"/>
    </location>
</feature>
<feature type="domain" description="C-type lectin" evidence="2">
    <location>
        <begin position="255"/>
        <end position="368"/>
    </location>
</feature>
<dbReference type="Pfam" id="PF00059">
    <property type="entry name" value="Lectin_C"/>
    <property type="match status" value="1"/>
</dbReference>
<proteinExistence type="predicted"/>
<accession>A0A016TU09</accession>
<sequence>MNLLLTFLIFILADVYCQESTQNEVAKGGHTPMVNQCWGTFDKIWVDVFLLIDTSTSMTKNGFTELMGELASSLSYLTIGQGAKETRIGLITYGKDATLIHGLEHWKSTDDVMELLEEENVNKLFRQTQGANIAAAITKAISQFKTTSHRQNVKPVLVIVGTAYTPSSGEDPAVTLANAFKLSGGTIITYNYRQPGSPAVDYLQKLASDGFSISNSLAPISDTIIPKLMEKANCFCPDPYVPYVLSGVFSPEYGCYRAPTTTATQKVAEKVCNLKHKGKLAKVENYGKAGFLMKQLTSLTGWIGLKRENSKWKWSDGSQLTDKDFMMWKNGNFISSDYSCVTMFENRTDHKYYWQAESCTRRHSYVCQIKPCGASNYCSEVFNVQRQNSLREKLGITKL</sequence>
<evidence type="ECO:0000259" key="2">
    <source>
        <dbReference type="PROSITE" id="PS50041"/>
    </source>
</evidence>
<dbReference type="PANTHER" id="PTHR31024:SF3">
    <property type="entry name" value="C-TYPE LECTIN-RELATED"/>
    <property type="match status" value="1"/>
</dbReference>
<name>A0A016TU09_9BILA</name>
<dbReference type="PANTHER" id="PTHR31024">
    <property type="entry name" value="C-TYPE LECTIN"/>
    <property type="match status" value="1"/>
</dbReference>
<organism evidence="4 5">
    <name type="scientific">Ancylostoma ceylanicum</name>
    <dbReference type="NCBI Taxonomy" id="53326"/>
    <lineage>
        <taxon>Eukaryota</taxon>
        <taxon>Metazoa</taxon>
        <taxon>Ecdysozoa</taxon>
        <taxon>Nematoda</taxon>
        <taxon>Chromadorea</taxon>
        <taxon>Rhabditida</taxon>
        <taxon>Rhabditina</taxon>
        <taxon>Rhabditomorpha</taxon>
        <taxon>Strongyloidea</taxon>
        <taxon>Ancylostomatidae</taxon>
        <taxon>Ancylostomatinae</taxon>
        <taxon>Ancylostoma</taxon>
    </lineage>
</organism>
<feature type="chain" id="PRO_5001491446" description="von Willebrand factor type A domain protein" evidence="1">
    <location>
        <begin position="18"/>
        <end position="399"/>
    </location>
</feature>
<dbReference type="InterPro" id="IPR036465">
    <property type="entry name" value="vWFA_dom_sf"/>
</dbReference>
<dbReference type="AlphaFoldDB" id="A0A016TU09"/>
<gene>
    <name evidence="4" type="primary">Acey_s0077.g1100</name>
    <name evidence="4" type="ORF">Y032_0077g1100</name>
</gene>